<evidence type="ECO:0000256" key="1">
    <source>
        <dbReference type="ARBA" id="ARBA00004123"/>
    </source>
</evidence>
<dbReference type="SMART" id="SM00355">
    <property type="entry name" value="ZnF_C2H2"/>
    <property type="match status" value="1"/>
</dbReference>
<feature type="region of interest" description="Disordered" evidence="9">
    <location>
        <begin position="95"/>
        <end position="115"/>
    </location>
</feature>
<dbReference type="GO" id="GO:0006357">
    <property type="term" value="P:regulation of transcription by RNA polymerase II"/>
    <property type="evidence" value="ECO:0007669"/>
    <property type="project" value="TreeGrafter"/>
</dbReference>
<keyword evidence="4" id="KW-0862">Zinc</keyword>
<dbReference type="InterPro" id="IPR051061">
    <property type="entry name" value="Zinc_finger_trans_reg"/>
</dbReference>
<accession>A0A7J7BYL7</accession>
<comment type="caution">
    <text evidence="11">The sequence shown here is derived from an EMBL/GenBank/DDBJ whole genome shotgun (WGS) entry which is preliminary data.</text>
</comment>
<evidence type="ECO:0000256" key="4">
    <source>
        <dbReference type="ARBA" id="ARBA00022833"/>
    </source>
</evidence>
<evidence type="ECO:0000259" key="10">
    <source>
        <dbReference type="PROSITE" id="PS50157"/>
    </source>
</evidence>
<evidence type="ECO:0000256" key="7">
    <source>
        <dbReference type="ARBA" id="ARBA00023242"/>
    </source>
</evidence>
<keyword evidence="3 8" id="KW-0863">Zinc-finger</keyword>
<dbReference type="AlphaFoldDB" id="A0A7J7BYL7"/>
<evidence type="ECO:0000256" key="3">
    <source>
        <dbReference type="ARBA" id="ARBA00022771"/>
    </source>
</evidence>
<dbReference type="InterPro" id="IPR013087">
    <property type="entry name" value="Znf_C2H2_type"/>
</dbReference>
<evidence type="ECO:0000256" key="5">
    <source>
        <dbReference type="ARBA" id="ARBA00023015"/>
    </source>
</evidence>
<feature type="domain" description="C2H2-type" evidence="10">
    <location>
        <begin position="50"/>
        <end position="80"/>
    </location>
</feature>
<dbReference type="EMBL" id="JAAARO010000022">
    <property type="protein sequence ID" value="KAF5727000.1"/>
    <property type="molecule type" value="Genomic_DNA"/>
</dbReference>
<protein>
    <submittedName>
        <fullName evidence="11">Transcription factor IIIA-like isoform X3</fullName>
    </submittedName>
</protein>
<reference evidence="11 12" key="1">
    <citation type="journal article" date="2020" name="Nat. Commun.">
        <title>Genome of Tripterygium wilfordii and identification of cytochrome P450 involved in triptolide biosynthesis.</title>
        <authorList>
            <person name="Tu L."/>
            <person name="Su P."/>
            <person name="Zhang Z."/>
            <person name="Gao L."/>
            <person name="Wang J."/>
            <person name="Hu T."/>
            <person name="Zhou J."/>
            <person name="Zhang Y."/>
            <person name="Zhao Y."/>
            <person name="Liu Y."/>
            <person name="Song Y."/>
            <person name="Tong Y."/>
            <person name="Lu Y."/>
            <person name="Yang J."/>
            <person name="Xu C."/>
            <person name="Jia M."/>
            <person name="Peters R.J."/>
            <person name="Huang L."/>
            <person name="Gao W."/>
        </authorList>
    </citation>
    <scope>NUCLEOTIDE SEQUENCE [LARGE SCALE GENOMIC DNA]</scope>
    <source>
        <strain evidence="12">cv. XIE 37</strain>
        <tissue evidence="11">Leaf</tissue>
    </source>
</reference>
<sequence>MAVTVEEMDDESVNGDEKSEVVKSSGTKQLKKNIKRHLPKYEGRVSAGRIKCDFKGCLHTFSTKSNLAQHVKAVHLEIKPFVCSLRDCSMRFSYKHGDSEDSDEQLLSRPRGGCKRKCPSVESLIRKRVCSTKPP</sequence>
<keyword evidence="6" id="KW-0804">Transcription</keyword>
<dbReference type="InterPro" id="IPR036236">
    <property type="entry name" value="Znf_C2H2_sf"/>
</dbReference>
<feature type="region of interest" description="Disordered" evidence="9">
    <location>
        <begin position="1"/>
        <end position="30"/>
    </location>
</feature>
<gene>
    <name evidence="11" type="ORF">HS088_TW22G00686</name>
</gene>
<keyword evidence="12" id="KW-1185">Reference proteome</keyword>
<evidence type="ECO:0000313" key="11">
    <source>
        <dbReference type="EMBL" id="KAF5727000.1"/>
    </source>
</evidence>
<keyword evidence="5" id="KW-0805">Transcription regulation</keyword>
<dbReference type="PROSITE" id="PS00028">
    <property type="entry name" value="ZINC_FINGER_C2H2_1"/>
    <property type="match status" value="1"/>
</dbReference>
<dbReference type="GO" id="GO:0005730">
    <property type="term" value="C:nucleolus"/>
    <property type="evidence" value="ECO:0007669"/>
    <property type="project" value="TreeGrafter"/>
</dbReference>
<comment type="subcellular location">
    <subcellularLocation>
        <location evidence="1">Nucleus</location>
    </subcellularLocation>
</comment>
<dbReference type="PANTHER" id="PTHR46179">
    <property type="entry name" value="ZINC FINGER PROTEIN"/>
    <property type="match status" value="1"/>
</dbReference>
<evidence type="ECO:0000256" key="6">
    <source>
        <dbReference type="ARBA" id="ARBA00023163"/>
    </source>
</evidence>
<dbReference type="InParanoid" id="A0A7J7BYL7"/>
<evidence type="ECO:0000256" key="9">
    <source>
        <dbReference type="SAM" id="MobiDB-lite"/>
    </source>
</evidence>
<evidence type="ECO:0000313" key="12">
    <source>
        <dbReference type="Proteomes" id="UP000593562"/>
    </source>
</evidence>
<organism evidence="11 12">
    <name type="scientific">Tripterygium wilfordii</name>
    <name type="common">Thunder God vine</name>
    <dbReference type="NCBI Taxonomy" id="458696"/>
    <lineage>
        <taxon>Eukaryota</taxon>
        <taxon>Viridiplantae</taxon>
        <taxon>Streptophyta</taxon>
        <taxon>Embryophyta</taxon>
        <taxon>Tracheophyta</taxon>
        <taxon>Spermatophyta</taxon>
        <taxon>Magnoliopsida</taxon>
        <taxon>eudicotyledons</taxon>
        <taxon>Gunneridae</taxon>
        <taxon>Pentapetalae</taxon>
        <taxon>rosids</taxon>
        <taxon>fabids</taxon>
        <taxon>Celastrales</taxon>
        <taxon>Celastraceae</taxon>
        <taxon>Tripterygium</taxon>
    </lineage>
</organism>
<dbReference type="GO" id="GO:0003700">
    <property type="term" value="F:DNA-binding transcription factor activity"/>
    <property type="evidence" value="ECO:0007669"/>
    <property type="project" value="TreeGrafter"/>
</dbReference>
<dbReference type="GO" id="GO:0080084">
    <property type="term" value="F:5S rDNA binding"/>
    <property type="evidence" value="ECO:0007669"/>
    <property type="project" value="TreeGrafter"/>
</dbReference>
<dbReference type="Proteomes" id="UP000593562">
    <property type="component" value="Unassembled WGS sequence"/>
</dbReference>
<name>A0A7J7BYL7_TRIWF</name>
<dbReference type="Gene3D" id="3.30.160.60">
    <property type="entry name" value="Classic Zinc Finger"/>
    <property type="match status" value="1"/>
</dbReference>
<keyword evidence="7" id="KW-0539">Nucleus</keyword>
<proteinExistence type="predicted"/>
<dbReference type="GO" id="GO:0008270">
    <property type="term" value="F:zinc ion binding"/>
    <property type="evidence" value="ECO:0007669"/>
    <property type="project" value="UniProtKB-KW"/>
</dbReference>
<dbReference type="PANTHER" id="PTHR46179:SF13">
    <property type="entry name" value="C2H2-TYPE DOMAIN-CONTAINING PROTEIN"/>
    <property type="match status" value="1"/>
</dbReference>
<dbReference type="PROSITE" id="PS50157">
    <property type="entry name" value="ZINC_FINGER_C2H2_2"/>
    <property type="match status" value="1"/>
</dbReference>
<keyword evidence="2" id="KW-0479">Metal-binding</keyword>
<dbReference type="SUPFAM" id="SSF57667">
    <property type="entry name" value="beta-beta-alpha zinc fingers"/>
    <property type="match status" value="1"/>
</dbReference>
<evidence type="ECO:0000256" key="8">
    <source>
        <dbReference type="PROSITE-ProRule" id="PRU00042"/>
    </source>
</evidence>
<feature type="compositionally biased region" description="Acidic residues" evidence="9">
    <location>
        <begin position="1"/>
        <end position="14"/>
    </location>
</feature>
<evidence type="ECO:0000256" key="2">
    <source>
        <dbReference type="ARBA" id="ARBA00022723"/>
    </source>
</evidence>